<dbReference type="FunCoup" id="A7TSQ9">
    <property type="interactions" value="548"/>
</dbReference>
<dbReference type="EMBL" id="DS480521">
    <property type="protein sequence ID" value="EDO14694.1"/>
    <property type="molecule type" value="Genomic_DNA"/>
</dbReference>
<evidence type="ECO:0000256" key="1">
    <source>
        <dbReference type="ARBA" id="ARBA00006066"/>
    </source>
</evidence>
<comment type="similarity">
    <text evidence="1">Belongs to the PIGL family.</text>
</comment>
<dbReference type="InterPro" id="IPR003737">
    <property type="entry name" value="GlcNAc_PI_deacetylase-related"/>
</dbReference>
<dbReference type="eggNOG" id="KOG3332">
    <property type="taxonomic scope" value="Eukaryota"/>
</dbReference>
<name>A7TSQ9_VANPO</name>
<protein>
    <recommendedName>
        <fullName evidence="2">N-acetylglucosaminylphosphatidylinositol deacetylase</fullName>
        <ecNumber evidence="2">3.5.1.89</ecNumber>
    </recommendedName>
</protein>
<dbReference type="KEGG" id="vpo:Kpol_1068p4"/>
<dbReference type="InParanoid" id="A7TSQ9"/>
<keyword evidence="4" id="KW-1185">Reference proteome</keyword>
<dbReference type="Pfam" id="PF02585">
    <property type="entry name" value="PIG-L"/>
    <property type="match status" value="1"/>
</dbReference>
<dbReference type="GO" id="GO:0000225">
    <property type="term" value="F:N-acetylglucosaminylphosphatidylinositol deacetylase activity"/>
    <property type="evidence" value="ECO:0007669"/>
    <property type="project" value="UniProtKB-EC"/>
</dbReference>
<dbReference type="AlphaFoldDB" id="A7TSQ9"/>
<dbReference type="Gene3D" id="3.40.50.10320">
    <property type="entry name" value="LmbE-like"/>
    <property type="match status" value="1"/>
</dbReference>
<dbReference type="GO" id="GO:0005783">
    <property type="term" value="C:endoplasmic reticulum"/>
    <property type="evidence" value="ECO:0007669"/>
    <property type="project" value="TreeGrafter"/>
</dbReference>
<dbReference type="OMA" id="YVLESVN"/>
<dbReference type="RefSeq" id="XP_001642552.1">
    <property type="nucleotide sequence ID" value="XM_001642502.1"/>
</dbReference>
<dbReference type="PANTHER" id="PTHR12993:SF11">
    <property type="entry name" value="N-ACETYLGLUCOSAMINYL-PHOSPHATIDYLINOSITOL DE-N-ACETYLASE"/>
    <property type="match status" value="1"/>
</dbReference>
<dbReference type="HOGENOM" id="CLU_034979_0_0_1"/>
<dbReference type="PANTHER" id="PTHR12993">
    <property type="entry name" value="N-ACETYLGLUCOSAMINYL-PHOSPHATIDYLINOSITOL DE-N-ACETYLASE-RELATED"/>
    <property type="match status" value="1"/>
</dbReference>
<dbReference type="GeneID" id="5542719"/>
<dbReference type="OrthoDB" id="440160at2759"/>
<evidence type="ECO:0000313" key="3">
    <source>
        <dbReference type="EMBL" id="EDO14694.1"/>
    </source>
</evidence>
<dbReference type="Proteomes" id="UP000000267">
    <property type="component" value="Unassembled WGS sequence"/>
</dbReference>
<evidence type="ECO:0000256" key="2">
    <source>
        <dbReference type="ARBA" id="ARBA00012176"/>
    </source>
</evidence>
<sequence>MSWMSFVFKAIKLYFLLWCGYVWFAGAIRGENARQVRGPGYFSGSSSVNLVIAHPDDEVMFFSPTLMQLDNWLPNDVAINVICFSKGVNVDGSIAGESRARELKKSVSMLIEHDRPVTVHQLDYKDGKDQIWDLDSMVWDLKTLINPSKDYKRKDLLITFDEHGVSDHPNHIACHNAVHRLIEEEPLFMAYQLESHSTNVILKYSFFAREIVKYFYNYCHQRIKGQTSLNKNMDVPYEYVLFNTHSEYIMAYATMLNAHESQVVWFRYGWWFFSRLTYANELKLFKGQIIN</sequence>
<dbReference type="EC" id="3.5.1.89" evidence="2"/>
<dbReference type="PhylomeDB" id="A7TSQ9"/>
<reference evidence="3 4" key="1">
    <citation type="journal article" date="2007" name="Proc. Natl. Acad. Sci. U.S.A.">
        <title>Independent sorting-out of thousands of duplicated gene pairs in two yeast species descended from a whole-genome duplication.</title>
        <authorList>
            <person name="Scannell D.R."/>
            <person name="Frank A.C."/>
            <person name="Conant G.C."/>
            <person name="Byrne K.P."/>
            <person name="Woolfit M."/>
            <person name="Wolfe K.H."/>
        </authorList>
    </citation>
    <scope>NUCLEOTIDE SEQUENCE [LARGE SCALE GENOMIC DNA]</scope>
    <source>
        <strain evidence="4">ATCC 22028 / DSM 70294 / BCRC 21397 / CBS 2163 / NBRC 10782 / NRRL Y-8283 / UCD 57-17</strain>
    </source>
</reference>
<dbReference type="GO" id="GO:0016020">
    <property type="term" value="C:membrane"/>
    <property type="evidence" value="ECO:0007669"/>
    <property type="project" value="GOC"/>
</dbReference>
<dbReference type="UniPathway" id="UPA00196"/>
<organism evidence="4">
    <name type="scientific">Vanderwaltozyma polyspora (strain ATCC 22028 / DSM 70294 / BCRC 21397 / CBS 2163 / NBRC 10782 / NRRL Y-8283 / UCD 57-17)</name>
    <name type="common">Kluyveromyces polysporus</name>
    <dbReference type="NCBI Taxonomy" id="436907"/>
    <lineage>
        <taxon>Eukaryota</taxon>
        <taxon>Fungi</taxon>
        <taxon>Dikarya</taxon>
        <taxon>Ascomycota</taxon>
        <taxon>Saccharomycotina</taxon>
        <taxon>Saccharomycetes</taxon>
        <taxon>Saccharomycetales</taxon>
        <taxon>Saccharomycetaceae</taxon>
        <taxon>Vanderwaltozyma</taxon>
    </lineage>
</organism>
<gene>
    <name evidence="3" type="ORF">Kpol_1068p4</name>
</gene>
<evidence type="ECO:0000313" key="4">
    <source>
        <dbReference type="Proteomes" id="UP000000267"/>
    </source>
</evidence>
<dbReference type="GO" id="GO:0006506">
    <property type="term" value="P:GPI anchor biosynthetic process"/>
    <property type="evidence" value="ECO:0007669"/>
    <property type="project" value="UniProtKB-UniPathway"/>
</dbReference>
<dbReference type="InterPro" id="IPR024078">
    <property type="entry name" value="LmbE-like_dom_sf"/>
</dbReference>
<proteinExistence type="inferred from homology"/>
<accession>A7TSQ9</accession>
<dbReference type="SUPFAM" id="SSF102588">
    <property type="entry name" value="LmbE-like"/>
    <property type="match status" value="1"/>
</dbReference>
<dbReference type="STRING" id="436907.A7TSQ9"/>